<name>A0A4S4BHU6_9BACL</name>
<dbReference type="GO" id="GO:0015833">
    <property type="term" value="P:peptide transport"/>
    <property type="evidence" value="ECO:0007669"/>
    <property type="project" value="TreeGrafter"/>
</dbReference>
<dbReference type="GO" id="GO:0043190">
    <property type="term" value="C:ATP-binding cassette (ABC) transporter complex"/>
    <property type="evidence" value="ECO:0007669"/>
    <property type="project" value="InterPro"/>
</dbReference>
<dbReference type="GO" id="GO:0042597">
    <property type="term" value="C:periplasmic space"/>
    <property type="evidence" value="ECO:0007669"/>
    <property type="project" value="UniProtKB-ARBA"/>
</dbReference>
<feature type="signal peptide" evidence="1">
    <location>
        <begin position="1"/>
        <end position="29"/>
    </location>
</feature>
<dbReference type="Pfam" id="PF00496">
    <property type="entry name" value="SBP_bac_5"/>
    <property type="match status" value="1"/>
</dbReference>
<dbReference type="AlphaFoldDB" id="A0A4S4BHU6"/>
<evidence type="ECO:0000313" key="3">
    <source>
        <dbReference type="EMBL" id="THF74157.1"/>
    </source>
</evidence>
<dbReference type="Gene3D" id="3.10.105.10">
    <property type="entry name" value="Dipeptide-binding Protein, Domain 3"/>
    <property type="match status" value="1"/>
</dbReference>
<organism evidence="3 4">
    <name type="scientific">Cohnella fermenti</name>
    <dbReference type="NCBI Taxonomy" id="2565925"/>
    <lineage>
        <taxon>Bacteria</taxon>
        <taxon>Bacillati</taxon>
        <taxon>Bacillota</taxon>
        <taxon>Bacilli</taxon>
        <taxon>Bacillales</taxon>
        <taxon>Paenibacillaceae</taxon>
        <taxon>Cohnella</taxon>
    </lineage>
</organism>
<proteinExistence type="predicted"/>
<accession>A0A4S4BHU6</accession>
<dbReference type="PANTHER" id="PTHR30290">
    <property type="entry name" value="PERIPLASMIC BINDING COMPONENT OF ABC TRANSPORTER"/>
    <property type="match status" value="1"/>
</dbReference>
<feature type="domain" description="Solute-binding protein family 5" evidence="2">
    <location>
        <begin position="106"/>
        <end position="462"/>
    </location>
</feature>
<dbReference type="CDD" id="cd08495">
    <property type="entry name" value="PBP2_NikA_DppA_OppA_like_8"/>
    <property type="match status" value="1"/>
</dbReference>
<evidence type="ECO:0000313" key="4">
    <source>
        <dbReference type="Proteomes" id="UP000310636"/>
    </source>
</evidence>
<keyword evidence="1" id="KW-0732">Signal</keyword>
<protein>
    <submittedName>
        <fullName evidence="3">ABC transporter substrate-binding protein</fullName>
    </submittedName>
</protein>
<reference evidence="3 4" key="1">
    <citation type="submission" date="2019-04" db="EMBL/GenBank/DDBJ databases">
        <title>Cohnella sp. nov. isolated from preserved vegetables.</title>
        <authorList>
            <person name="Lin S.-Y."/>
            <person name="Hung M.-H."/>
            <person name="Young C.-C."/>
        </authorList>
    </citation>
    <scope>NUCLEOTIDE SEQUENCE [LARGE SCALE GENOMIC DNA]</scope>
    <source>
        <strain evidence="3 4">CC-MHH1044</strain>
    </source>
</reference>
<dbReference type="OrthoDB" id="9796817at2"/>
<dbReference type="Gene3D" id="3.40.190.10">
    <property type="entry name" value="Periplasmic binding protein-like II"/>
    <property type="match status" value="1"/>
</dbReference>
<keyword evidence="4" id="KW-1185">Reference proteome</keyword>
<feature type="chain" id="PRO_5020824993" evidence="1">
    <location>
        <begin position="30"/>
        <end position="552"/>
    </location>
</feature>
<dbReference type="InterPro" id="IPR030678">
    <property type="entry name" value="Peptide/Ni-bd"/>
</dbReference>
<dbReference type="SUPFAM" id="SSF53850">
    <property type="entry name" value="Periplasmic binding protein-like II"/>
    <property type="match status" value="1"/>
</dbReference>
<gene>
    <name evidence="3" type="ORF">E6C55_26400</name>
</gene>
<dbReference type="RefSeq" id="WP_136372831.1">
    <property type="nucleotide sequence ID" value="NZ_SSOB01000044.1"/>
</dbReference>
<dbReference type="Gene3D" id="3.90.76.10">
    <property type="entry name" value="Dipeptide-binding Protein, Domain 1"/>
    <property type="match status" value="1"/>
</dbReference>
<dbReference type="PANTHER" id="PTHR30290:SF83">
    <property type="entry name" value="ABC TRANSPORTER SUBSTRATE-BINDING PROTEIN"/>
    <property type="match status" value="1"/>
</dbReference>
<dbReference type="PIRSF" id="PIRSF002741">
    <property type="entry name" value="MppA"/>
    <property type="match status" value="1"/>
</dbReference>
<dbReference type="GO" id="GO:1904680">
    <property type="term" value="F:peptide transmembrane transporter activity"/>
    <property type="evidence" value="ECO:0007669"/>
    <property type="project" value="TreeGrafter"/>
</dbReference>
<evidence type="ECO:0000256" key="1">
    <source>
        <dbReference type="SAM" id="SignalP"/>
    </source>
</evidence>
<evidence type="ECO:0000259" key="2">
    <source>
        <dbReference type="Pfam" id="PF00496"/>
    </source>
</evidence>
<dbReference type="EMBL" id="SSOB01000044">
    <property type="protein sequence ID" value="THF74157.1"/>
    <property type="molecule type" value="Genomic_DNA"/>
</dbReference>
<dbReference type="Proteomes" id="UP000310636">
    <property type="component" value="Unassembled WGS sequence"/>
</dbReference>
<sequence length="552" mass="60172">MRHIRIANRKTVARAWLACLMVAAMIALAACGNGNTAGSDAGASAGGASSGSGKEQKLIIGMSAANIPVPDTYPTEGFEGMRFVGYQLYDALVNWDLSDPDQPAALKPGLAESWETSEADPTLWTFHLRQNATFHDGTPFNADAVIFGLDRIMKTDFEYYDAQIAGNSGSGLRYVDSYEKVDDFTVTVKTKGVYSFLLYDLTGILFGSPDAIKTSGKDYANHPVGTGPFKFVSMKLGQELVMAKNESYWGGAPKLDQVILRPISDSSARLAALQAGEIDWAEVPPTESIPQLKNAGFQIMTNPYPHVWPYVLNVQDGPWKDVKVRQAANYAIDREGMSAALLNGAATPATQPMYSGHEWYSEDGEPYTYDPEKAKQLLAEAGYPNGFSTTFIVPTSGSGNMWPIQMNEYVQKNLKAVGIDVKIESIEWQSLLSSYVQGFPKDKEVGAYNISLPTISPSFYSTFFATSAIFPNGINIGGYSNAELDDLIGKAMAEFDVVKQSEYLKQASAILADDAPWIYVVHDLNLRALSPKVKGFVQPQSWFADLSTVSIQ</sequence>
<comment type="caution">
    <text evidence="3">The sequence shown here is derived from an EMBL/GenBank/DDBJ whole genome shotgun (WGS) entry which is preliminary data.</text>
</comment>
<dbReference type="InterPro" id="IPR039424">
    <property type="entry name" value="SBP_5"/>
</dbReference>
<dbReference type="PROSITE" id="PS51257">
    <property type="entry name" value="PROKAR_LIPOPROTEIN"/>
    <property type="match status" value="1"/>
</dbReference>
<dbReference type="InterPro" id="IPR000914">
    <property type="entry name" value="SBP_5_dom"/>
</dbReference>